<sequence>YLGAALFALLIARRRDFGLREALEAAADAPLANSSGSGGGGGAWAAGDGGGKWQGASDLELDVKSSGDLSAAADAIGVGVSACGVNGYEEPLLGADGGGLAGPRAHHRPAAAAAVGGGLLPPGPLKARYSGKGARRGGARGLTLRRKVVLLLWSLP</sequence>
<dbReference type="KEGG" id="mng:MNEG_16257"/>
<protein>
    <submittedName>
        <fullName evidence="1">Uncharacterized protein</fullName>
    </submittedName>
</protein>
<dbReference type="Proteomes" id="UP000054498">
    <property type="component" value="Unassembled WGS sequence"/>
</dbReference>
<feature type="non-terminal residue" evidence="1">
    <location>
        <position position="156"/>
    </location>
</feature>
<proteinExistence type="predicted"/>
<accession>A0A0D2IUV6</accession>
<feature type="non-terminal residue" evidence="1">
    <location>
        <position position="1"/>
    </location>
</feature>
<gene>
    <name evidence="1" type="ORF">MNEG_16257</name>
</gene>
<keyword evidence="2" id="KW-1185">Reference proteome</keyword>
<dbReference type="GeneID" id="25733998"/>
<dbReference type="EMBL" id="KK106378">
    <property type="protein sequence ID" value="KIY91707.1"/>
    <property type="molecule type" value="Genomic_DNA"/>
</dbReference>
<evidence type="ECO:0000313" key="1">
    <source>
        <dbReference type="EMBL" id="KIY91707.1"/>
    </source>
</evidence>
<evidence type="ECO:0000313" key="2">
    <source>
        <dbReference type="Proteomes" id="UP000054498"/>
    </source>
</evidence>
<reference evidence="1 2" key="1">
    <citation type="journal article" date="2013" name="BMC Genomics">
        <title>Reconstruction of the lipid metabolism for the microalga Monoraphidium neglectum from its genome sequence reveals characteristics suitable for biofuel production.</title>
        <authorList>
            <person name="Bogen C."/>
            <person name="Al-Dilaimi A."/>
            <person name="Albersmeier A."/>
            <person name="Wichmann J."/>
            <person name="Grundmann M."/>
            <person name="Rupp O."/>
            <person name="Lauersen K.J."/>
            <person name="Blifernez-Klassen O."/>
            <person name="Kalinowski J."/>
            <person name="Goesmann A."/>
            <person name="Mussgnug J.H."/>
            <person name="Kruse O."/>
        </authorList>
    </citation>
    <scope>NUCLEOTIDE SEQUENCE [LARGE SCALE GENOMIC DNA]</scope>
    <source>
        <strain evidence="1 2">SAG 48.87</strain>
    </source>
</reference>
<organism evidence="1 2">
    <name type="scientific">Monoraphidium neglectum</name>
    <dbReference type="NCBI Taxonomy" id="145388"/>
    <lineage>
        <taxon>Eukaryota</taxon>
        <taxon>Viridiplantae</taxon>
        <taxon>Chlorophyta</taxon>
        <taxon>core chlorophytes</taxon>
        <taxon>Chlorophyceae</taxon>
        <taxon>CS clade</taxon>
        <taxon>Sphaeropleales</taxon>
        <taxon>Selenastraceae</taxon>
        <taxon>Monoraphidium</taxon>
    </lineage>
</organism>
<dbReference type="RefSeq" id="XP_013890727.1">
    <property type="nucleotide sequence ID" value="XM_014035273.1"/>
</dbReference>
<dbReference type="AlphaFoldDB" id="A0A0D2IUV6"/>
<name>A0A0D2IUV6_9CHLO</name>